<reference evidence="1" key="4">
    <citation type="submission" date="2019-03" db="UniProtKB">
        <authorList>
            <consortium name="EnsemblPlants"/>
        </authorList>
    </citation>
    <scope>IDENTIFICATION</scope>
</reference>
<evidence type="ECO:0000313" key="2">
    <source>
        <dbReference type="Proteomes" id="UP000015105"/>
    </source>
</evidence>
<evidence type="ECO:0000313" key="1">
    <source>
        <dbReference type="EnsemblPlants" id="AET3Gv20250900.1"/>
    </source>
</evidence>
<dbReference type="EnsemblPlants" id="AET3Gv20250900.1">
    <property type="protein sequence ID" value="AET3Gv20250900.1"/>
    <property type="gene ID" value="AET3Gv20250900"/>
</dbReference>
<dbReference type="Proteomes" id="UP000015105">
    <property type="component" value="Chromosome 3D"/>
</dbReference>
<reference evidence="1" key="3">
    <citation type="journal article" date="2017" name="Nature">
        <title>Genome sequence of the progenitor of the wheat D genome Aegilops tauschii.</title>
        <authorList>
            <person name="Luo M.C."/>
            <person name="Gu Y.Q."/>
            <person name="Puiu D."/>
            <person name="Wang H."/>
            <person name="Twardziok S.O."/>
            <person name="Deal K.R."/>
            <person name="Huo N."/>
            <person name="Zhu T."/>
            <person name="Wang L."/>
            <person name="Wang Y."/>
            <person name="McGuire P.E."/>
            <person name="Liu S."/>
            <person name="Long H."/>
            <person name="Ramasamy R.K."/>
            <person name="Rodriguez J.C."/>
            <person name="Van S.L."/>
            <person name="Yuan L."/>
            <person name="Wang Z."/>
            <person name="Xia Z."/>
            <person name="Xiao L."/>
            <person name="Anderson O.D."/>
            <person name="Ouyang S."/>
            <person name="Liang Y."/>
            <person name="Zimin A.V."/>
            <person name="Pertea G."/>
            <person name="Qi P."/>
            <person name="Bennetzen J.L."/>
            <person name="Dai X."/>
            <person name="Dawson M.W."/>
            <person name="Muller H.G."/>
            <person name="Kugler K."/>
            <person name="Rivarola-Duarte L."/>
            <person name="Spannagl M."/>
            <person name="Mayer K.F.X."/>
            <person name="Lu F.H."/>
            <person name="Bevan M.W."/>
            <person name="Leroy P."/>
            <person name="Li P."/>
            <person name="You F.M."/>
            <person name="Sun Q."/>
            <person name="Liu Z."/>
            <person name="Lyons E."/>
            <person name="Wicker T."/>
            <person name="Salzberg S.L."/>
            <person name="Devos K.M."/>
            <person name="Dvorak J."/>
        </authorList>
    </citation>
    <scope>NUCLEOTIDE SEQUENCE [LARGE SCALE GENOMIC DNA]</scope>
    <source>
        <strain evidence="1">cv. AL8/78</strain>
    </source>
</reference>
<reference evidence="2" key="1">
    <citation type="journal article" date="2014" name="Science">
        <title>Ancient hybridizations among the ancestral genomes of bread wheat.</title>
        <authorList>
            <consortium name="International Wheat Genome Sequencing Consortium,"/>
            <person name="Marcussen T."/>
            <person name="Sandve S.R."/>
            <person name="Heier L."/>
            <person name="Spannagl M."/>
            <person name="Pfeifer M."/>
            <person name="Jakobsen K.S."/>
            <person name="Wulff B.B."/>
            <person name="Steuernagel B."/>
            <person name="Mayer K.F."/>
            <person name="Olsen O.A."/>
        </authorList>
    </citation>
    <scope>NUCLEOTIDE SEQUENCE [LARGE SCALE GENOMIC DNA]</scope>
    <source>
        <strain evidence="2">cv. AL8/78</strain>
    </source>
</reference>
<sequence length="119" mass="13081">NWLPISLDIGCRFRDIVFVKDSGIIRFVDLEIHTDPNIPYSETPSGWTVVTWILEGPMRVWKTRVVCASGRSTNSILVISLTTTCPSLYLLPTPFSAPTKMASCTSGPMPAAEPPGTRE</sequence>
<dbReference type="AlphaFoldDB" id="A0A453E7N6"/>
<dbReference type="Gramene" id="AET3Gv20250900.1">
    <property type="protein sequence ID" value="AET3Gv20250900.1"/>
    <property type="gene ID" value="AET3Gv20250900"/>
</dbReference>
<name>A0A453E7N6_AEGTS</name>
<dbReference type="STRING" id="200361.A0A453E7N6"/>
<accession>A0A453E7N6</accession>
<protein>
    <submittedName>
        <fullName evidence="1">Uncharacterized protein</fullName>
    </submittedName>
</protein>
<proteinExistence type="predicted"/>
<reference evidence="1" key="5">
    <citation type="journal article" date="2021" name="G3 (Bethesda)">
        <title>Aegilops tauschii genome assembly Aet v5.0 features greater sequence contiguity and improved annotation.</title>
        <authorList>
            <person name="Wang L."/>
            <person name="Zhu T."/>
            <person name="Rodriguez J.C."/>
            <person name="Deal K.R."/>
            <person name="Dubcovsky J."/>
            <person name="McGuire P.E."/>
            <person name="Lux T."/>
            <person name="Spannagl M."/>
            <person name="Mayer K.F.X."/>
            <person name="Baldrich P."/>
            <person name="Meyers B.C."/>
            <person name="Huo N."/>
            <person name="Gu Y.Q."/>
            <person name="Zhou H."/>
            <person name="Devos K.M."/>
            <person name="Bennetzen J.L."/>
            <person name="Unver T."/>
            <person name="Budak H."/>
            <person name="Gulick P.J."/>
            <person name="Galiba G."/>
            <person name="Kalapos B."/>
            <person name="Nelson D.R."/>
            <person name="Li P."/>
            <person name="You F.M."/>
            <person name="Luo M.C."/>
            <person name="Dvorak J."/>
        </authorList>
    </citation>
    <scope>NUCLEOTIDE SEQUENCE [LARGE SCALE GENOMIC DNA]</scope>
    <source>
        <strain evidence="1">cv. AL8/78</strain>
    </source>
</reference>
<organism evidence="1 2">
    <name type="scientific">Aegilops tauschii subsp. strangulata</name>
    <name type="common">Goatgrass</name>
    <dbReference type="NCBI Taxonomy" id="200361"/>
    <lineage>
        <taxon>Eukaryota</taxon>
        <taxon>Viridiplantae</taxon>
        <taxon>Streptophyta</taxon>
        <taxon>Embryophyta</taxon>
        <taxon>Tracheophyta</taxon>
        <taxon>Spermatophyta</taxon>
        <taxon>Magnoliopsida</taxon>
        <taxon>Liliopsida</taxon>
        <taxon>Poales</taxon>
        <taxon>Poaceae</taxon>
        <taxon>BOP clade</taxon>
        <taxon>Pooideae</taxon>
        <taxon>Triticodae</taxon>
        <taxon>Triticeae</taxon>
        <taxon>Triticinae</taxon>
        <taxon>Aegilops</taxon>
    </lineage>
</organism>
<keyword evidence="2" id="KW-1185">Reference proteome</keyword>
<reference evidence="2" key="2">
    <citation type="journal article" date="2017" name="Nat. Plants">
        <title>The Aegilops tauschii genome reveals multiple impacts of transposons.</title>
        <authorList>
            <person name="Zhao G."/>
            <person name="Zou C."/>
            <person name="Li K."/>
            <person name="Wang K."/>
            <person name="Li T."/>
            <person name="Gao L."/>
            <person name="Zhang X."/>
            <person name="Wang H."/>
            <person name="Yang Z."/>
            <person name="Liu X."/>
            <person name="Jiang W."/>
            <person name="Mao L."/>
            <person name="Kong X."/>
            <person name="Jiao Y."/>
            <person name="Jia J."/>
        </authorList>
    </citation>
    <scope>NUCLEOTIDE SEQUENCE [LARGE SCALE GENOMIC DNA]</scope>
    <source>
        <strain evidence="2">cv. AL8/78</strain>
    </source>
</reference>